<evidence type="ECO:0000313" key="7">
    <source>
        <dbReference type="EMBL" id="CAK5263154.1"/>
    </source>
</evidence>
<evidence type="ECO:0000256" key="6">
    <source>
        <dbReference type="SAM" id="SignalP"/>
    </source>
</evidence>
<name>A0AAD2JUU2_9AGAR</name>
<keyword evidence="8" id="KW-1185">Reference proteome</keyword>
<dbReference type="EMBL" id="CAVNYO010000035">
    <property type="protein sequence ID" value="CAK5263154.1"/>
    <property type="molecule type" value="Genomic_DNA"/>
</dbReference>
<feature type="signal peptide" evidence="6">
    <location>
        <begin position="1"/>
        <end position="15"/>
    </location>
</feature>
<comment type="subcellular location">
    <subcellularLocation>
        <location evidence="1">Secreted</location>
    </subcellularLocation>
</comment>
<comment type="caution">
    <text evidence="7">The sequence shown here is derived from an EMBL/GenBank/DDBJ whole genome shotgun (WGS) entry which is preliminary data.</text>
</comment>
<keyword evidence="3" id="KW-0964">Secreted</keyword>
<feature type="compositionally biased region" description="Low complexity" evidence="4">
    <location>
        <begin position="313"/>
        <end position="342"/>
    </location>
</feature>
<keyword evidence="5" id="KW-0472">Membrane</keyword>
<proteinExistence type="inferred from homology"/>
<feature type="transmembrane region" description="Helical" evidence="5">
    <location>
        <begin position="281"/>
        <end position="301"/>
    </location>
</feature>
<keyword evidence="5" id="KW-1133">Transmembrane helix</keyword>
<protein>
    <submittedName>
        <fullName evidence="7">Uncharacterized protein</fullName>
    </submittedName>
</protein>
<accession>A0AAD2JUU2</accession>
<feature type="compositionally biased region" description="Basic residues" evidence="4">
    <location>
        <begin position="343"/>
        <end position="352"/>
    </location>
</feature>
<dbReference type="GO" id="GO:0005179">
    <property type="term" value="F:hormone activity"/>
    <property type="evidence" value="ECO:0007669"/>
    <property type="project" value="InterPro"/>
</dbReference>
<gene>
    <name evidence="7" type="ORF">MYCIT1_LOCUS2435</name>
</gene>
<evidence type="ECO:0000256" key="3">
    <source>
        <dbReference type="ARBA" id="ARBA00022525"/>
    </source>
</evidence>
<feature type="chain" id="PRO_5042255732" evidence="6">
    <location>
        <begin position="16"/>
        <end position="352"/>
    </location>
</feature>
<evidence type="ECO:0000256" key="1">
    <source>
        <dbReference type="ARBA" id="ARBA00004613"/>
    </source>
</evidence>
<keyword evidence="5" id="KW-0812">Transmembrane</keyword>
<evidence type="ECO:0000256" key="5">
    <source>
        <dbReference type="SAM" id="Phobius"/>
    </source>
</evidence>
<dbReference type="AlphaFoldDB" id="A0AAD2JUU2"/>
<evidence type="ECO:0000256" key="2">
    <source>
        <dbReference type="ARBA" id="ARBA00010968"/>
    </source>
</evidence>
<dbReference type="PROSITE" id="PS00473">
    <property type="entry name" value="GNRH"/>
    <property type="match status" value="1"/>
</dbReference>
<keyword evidence="6" id="KW-0732">Signal</keyword>
<comment type="similarity">
    <text evidence="2">Belongs to the GnRH family.</text>
</comment>
<organism evidence="7 8">
    <name type="scientific">Mycena citricolor</name>
    <dbReference type="NCBI Taxonomy" id="2018698"/>
    <lineage>
        <taxon>Eukaryota</taxon>
        <taxon>Fungi</taxon>
        <taxon>Dikarya</taxon>
        <taxon>Basidiomycota</taxon>
        <taxon>Agaricomycotina</taxon>
        <taxon>Agaricomycetes</taxon>
        <taxon>Agaricomycetidae</taxon>
        <taxon>Agaricales</taxon>
        <taxon>Marasmiineae</taxon>
        <taxon>Mycenaceae</taxon>
        <taxon>Mycena</taxon>
    </lineage>
</organism>
<dbReference type="InterPro" id="IPR002012">
    <property type="entry name" value="GnRH"/>
</dbReference>
<reference evidence="7" key="1">
    <citation type="submission" date="2023-11" db="EMBL/GenBank/DDBJ databases">
        <authorList>
            <person name="De Vega J J."/>
            <person name="De Vega J J."/>
        </authorList>
    </citation>
    <scope>NUCLEOTIDE SEQUENCE</scope>
</reference>
<evidence type="ECO:0000313" key="8">
    <source>
        <dbReference type="Proteomes" id="UP001295794"/>
    </source>
</evidence>
<sequence>MKVLTVLALAASATAQYFSEGWRPGQAVTAEGAAPTFIRGPPGGPGTVPKKPAEPFKLTDLLDMNKLAQTELVQNLFDKVGVNISERMELVNKLPWDPRIPLITDANYVDMIVNEPLTPEEEEDRLWIILVYEAHALAYLQSKLTLHSSAATNRQEGLSKFFDEAFDTAYNDTLLAGDLPHVRFARIDYLNVTYVTTKWNLWVAPSIVVLKDRGQTLRFYRSNQLRVAQGALREFLKQDGWMLTTPWSSAFAPGGSREFVLEYFAKTLTTVYLWTIKVPKFVLIILSGSMASFFINIFHGWGGTNKPQPKSQPTPQAIPATTTPAAAAPSTAVAPAPASPSKAKQRKGKGKK</sequence>
<dbReference type="GO" id="GO:0005576">
    <property type="term" value="C:extracellular region"/>
    <property type="evidence" value="ECO:0007669"/>
    <property type="project" value="UniProtKB-SubCell"/>
</dbReference>
<dbReference type="Proteomes" id="UP001295794">
    <property type="component" value="Unassembled WGS sequence"/>
</dbReference>
<evidence type="ECO:0000256" key="4">
    <source>
        <dbReference type="SAM" id="MobiDB-lite"/>
    </source>
</evidence>
<feature type="region of interest" description="Disordered" evidence="4">
    <location>
        <begin position="305"/>
        <end position="352"/>
    </location>
</feature>